<dbReference type="AlphaFoldDB" id="A0AAD5TU30"/>
<dbReference type="PANTHER" id="PTHR13299">
    <property type="entry name" value="PEROXISOMAL MEMBRANE PROTEIN PEX16"/>
    <property type="match status" value="1"/>
</dbReference>
<evidence type="ECO:0000313" key="3">
    <source>
        <dbReference type="EMBL" id="KAJ3182729.1"/>
    </source>
</evidence>
<gene>
    <name evidence="3" type="primary">PEX16</name>
    <name evidence="3" type="ORF">HDU87_008068</name>
</gene>
<name>A0AAD5TU30_9FUNG</name>
<comment type="subcellular location">
    <subcellularLocation>
        <location evidence="2">Peroxisome membrane</location>
    </subcellularLocation>
</comment>
<proteinExistence type="inferred from homology"/>
<organism evidence="3 4">
    <name type="scientific">Geranomyces variabilis</name>
    <dbReference type="NCBI Taxonomy" id="109894"/>
    <lineage>
        <taxon>Eukaryota</taxon>
        <taxon>Fungi</taxon>
        <taxon>Fungi incertae sedis</taxon>
        <taxon>Chytridiomycota</taxon>
        <taxon>Chytridiomycota incertae sedis</taxon>
        <taxon>Chytridiomycetes</taxon>
        <taxon>Spizellomycetales</taxon>
        <taxon>Powellomycetaceae</taxon>
        <taxon>Geranomyces</taxon>
    </lineage>
</organism>
<evidence type="ECO:0000313" key="4">
    <source>
        <dbReference type="Proteomes" id="UP001212152"/>
    </source>
</evidence>
<dbReference type="GO" id="GO:0005778">
    <property type="term" value="C:peroxisomal membrane"/>
    <property type="evidence" value="ECO:0007669"/>
    <property type="project" value="UniProtKB-SubCell"/>
</dbReference>
<dbReference type="PANTHER" id="PTHR13299:SF0">
    <property type="entry name" value="PEROXISOMAL MEMBRANE PROTEIN PEX16"/>
    <property type="match status" value="1"/>
</dbReference>
<protein>
    <recommendedName>
        <fullName evidence="2">Peroxisomal membrane protein PEX16</fullName>
    </recommendedName>
</protein>
<dbReference type="Pfam" id="PF08610">
    <property type="entry name" value="Pex16"/>
    <property type="match status" value="1"/>
</dbReference>
<dbReference type="EMBL" id="JADGJQ010000008">
    <property type="protein sequence ID" value="KAJ3182729.1"/>
    <property type="molecule type" value="Genomic_DNA"/>
</dbReference>
<dbReference type="Proteomes" id="UP001212152">
    <property type="component" value="Unassembled WGS sequence"/>
</dbReference>
<keyword evidence="2" id="KW-0576">Peroxisome</keyword>
<accession>A0AAD5TU30</accession>
<evidence type="ECO:0000256" key="1">
    <source>
        <dbReference type="ARBA" id="ARBA00009505"/>
    </source>
</evidence>
<reference evidence="3" key="1">
    <citation type="submission" date="2020-05" db="EMBL/GenBank/DDBJ databases">
        <title>Phylogenomic resolution of chytrid fungi.</title>
        <authorList>
            <person name="Stajich J.E."/>
            <person name="Amses K."/>
            <person name="Simmons R."/>
            <person name="Seto K."/>
            <person name="Myers J."/>
            <person name="Bonds A."/>
            <person name="Quandt C.A."/>
            <person name="Barry K."/>
            <person name="Liu P."/>
            <person name="Grigoriev I."/>
            <person name="Longcore J.E."/>
            <person name="James T.Y."/>
        </authorList>
    </citation>
    <scope>NUCLEOTIDE SEQUENCE</scope>
    <source>
        <strain evidence="3">JEL0379</strain>
    </source>
</reference>
<evidence type="ECO:0000256" key="2">
    <source>
        <dbReference type="RuleBase" id="RU365003"/>
    </source>
</evidence>
<dbReference type="GO" id="GO:0007031">
    <property type="term" value="P:peroxisome organization"/>
    <property type="evidence" value="ECO:0007669"/>
    <property type="project" value="UniProtKB-KW"/>
</dbReference>
<comment type="caution">
    <text evidence="3">The sequence shown here is derived from an EMBL/GenBank/DDBJ whole genome shotgun (WGS) entry which is preliminary data.</text>
</comment>
<comment type="similarity">
    <text evidence="1 2">Belongs to the peroxin-16 family.</text>
</comment>
<keyword evidence="2" id="KW-0962">Peroxisome biogenesis</keyword>
<sequence>MAELASRYEDFVLHNAPQISGLESGLRSLTYILPGRFQDADMASEAIFATVNLVSLYHDTILSHAALRQQPETPASKFNRYTRYMLRGGGAAGGASAGPYRRIAYTLTIVQMFEVLMEMAATKLGGLKGKSRAVLSIEIIKVLCRTALFRLSRNRMTMHATVPERDYDLATVEPPSAVPESTTWTGKRTGKEHIQVDQITKQDKGGYDHAVQYLLSKALTESAKTPMDLLRAMSGRRVLGEWMFILRPLIFVLARRKLGGMSYKPWLISLAMELYSLSTSLDLRTFSFRPSLTMLERDEYKRRFWLLLYYLLRNPFYSHWTRARMNAFVDSAGRRPLISLFAGILRDYQPLWEKWHFYTSGY</sequence>
<dbReference type="InterPro" id="IPR013919">
    <property type="entry name" value="Pex16"/>
</dbReference>
<keyword evidence="4" id="KW-1185">Reference proteome</keyword>